<name>A0A8S0RI35_OLEEU</name>
<sequence>MLKELETRVRRKENGRSAVPTKDSWSIVSRMRKEGSQDGVYSLRIWDETSVQKVYLGDSTAEETSHHKAQAKTGENGRIFLKQLVYQPSFKAHIDMAKIIHERKLMKV</sequence>
<dbReference type="AlphaFoldDB" id="A0A8S0RI35"/>
<reference evidence="1 2" key="1">
    <citation type="submission" date="2019-12" db="EMBL/GenBank/DDBJ databases">
        <authorList>
            <person name="Alioto T."/>
            <person name="Alioto T."/>
            <person name="Gomez Garrido J."/>
        </authorList>
    </citation>
    <scope>NUCLEOTIDE SEQUENCE [LARGE SCALE GENOMIC DNA]</scope>
</reference>
<dbReference type="Proteomes" id="UP000594638">
    <property type="component" value="Unassembled WGS sequence"/>
</dbReference>
<evidence type="ECO:0000313" key="1">
    <source>
        <dbReference type="EMBL" id="CAA2979189.1"/>
    </source>
</evidence>
<organism evidence="1 2">
    <name type="scientific">Olea europaea subsp. europaea</name>
    <dbReference type="NCBI Taxonomy" id="158383"/>
    <lineage>
        <taxon>Eukaryota</taxon>
        <taxon>Viridiplantae</taxon>
        <taxon>Streptophyta</taxon>
        <taxon>Embryophyta</taxon>
        <taxon>Tracheophyta</taxon>
        <taxon>Spermatophyta</taxon>
        <taxon>Magnoliopsida</taxon>
        <taxon>eudicotyledons</taxon>
        <taxon>Gunneridae</taxon>
        <taxon>Pentapetalae</taxon>
        <taxon>asterids</taxon>
        <taxon>lamiids</taxon>
        <taxon>Lamiales</taxon>
        <taxon>Oleaceae</taxon>
        <taxon>Oleeae</taxon>
        <taxon>Olea</taxon>
    </lineage>
</organism>
<dbReference type="EMBL" id="CACTIH010003626">
    <property type="protein sequence ID" value="CAA2979189.1"/>
    <property type="molecule type" value="Genomic_DNA"/>
</dbReference>
<evidence type="ECO:0000313" key="2">
    <source>
        <dbReference type="Proteomes" id="UP000594638"/>
    </source>
</evidence>
<gene>
    <name evidence="1" type="ORF">OLEA9_A075947</name>
</gene>
<keyword evidence="2" id="KW-1185">Reference proteome</keyword>
<dbReference type="Gramene" id="OE9A075947T1">
    <property type="protein sequence ID" value="OE9A075947C1"/>
    <property type="gene ID" value="OE9A075947"/>
</dbReference>
<proteinExistence type="predicted"/>
<accession>A0A8S0RI35</accession>
<protein>
    <submittedName>
        <fullName evidence="1">Uncharacterized protein</fullName>
    </submittedName>
</protein>
<comment type="caution">
    <text evidence="1">The sequence shown here is derived from an EMBL/GenBank/DDBJ whole genome shotgun (WGS) entry which is preliminary data.</text>
</comment>